<organism evidence="1 2">
    <name type="scientific">Pseudomonas tructae</name>
    <dbReference type="NCBI Taxonomy" id="2518644"/>
    <lineage>
        <taxon>Bacteria</taxon>
        <taxon>Pseudomonadati</taxon>
        <taxon>Pseudomonadota</taxon>
        <taxon>Gammaproteobacteria</taxon>
        <taxon>Pseudomonadales</taxon>
        <taxon>Pseudomonadaceae</taxon>
        <taxon>Pseudomonas</taxon>
    </lineage>
</organism>
<dbReference type="NCBIfam" id="TIGR03696">
    <property type="entry name" value="Rhs_assc_core"/>
    <property type="match status" value="1"/>
</dbReference>
<dbReference type="OrthoDB" id="5862074at2"/>
<reference evidence="1 2" key="1">
    <citation type="submission" date="2019-02" db="EMBL/GenBank/DDBJ databases">
        <title>Complete genome sequence of Pseudomonas sp. SNU WT1 isolated from rainbow trout.</title>
        <authorList>
            <person name="Oh W.T."/>
            <person name="Park S.C."/>
        </authorList>
    </citation>
    <scope>NUCLEOTIDE SEQUENCE [LARGE SCALE GENOMIC DNA]</scope>
    <source>
        <strain evidence="1 2">SNU WT1</strain>
    </source>
</reference>
<proteinExistence type="predicted"/>
<evidence type="ECO:0000313" key="1">
    <source>
        <dbReference type="EMBL" id="QBF26496.1"/>
    </source>
</evidence>
<dbReference type="RefSeq" id="WP_130264364.1">
    <property type="nucleotide sequence ID" value="NZ_CP035952.1"/>
</dbReference>
<dbReference type="PANTHER" id="PTHR32305:SF15">
    <property type="entry name" value="PROTEIN RHSA-RELATED"/>
    <property type="match status" value="1"/>
</dbReference>
<evidence type="ECO:0008006" key="3">
    <source>
        <dbReference type="Google" id="ProtNLM"/>
    </source>
</evidence>
<gene>
    <name evidence="1" type="ORF">EXN22_12625</name>
</gene>
<dbReference type="InterPro" id="IPR022385">
    <property type="entry name" value="Rhs_assc_core"/>
</dbReference>
<dbReference type="Pfam" id="PF15656">
    <property type="entry name" value="Tox-HDC"/>
    <property type="match status" value="1"/>
</dbReference>
<dbReference type="EMBL" id="CP035952">
    <property type="protein sequence ID" value="QBF26496.1"/>
    <property type="molecule type" value="Genomic_DNA"/>
</dbReference>
<keyword evidence="2" id="KW-1185">Reference proteome</keyword>
<dbReference type="InterPro" id="IPR050708">
    <property type="entry name" value="T6SS_VgrG/RHS"/>
</dbReference>
<dbReference type="Proteomes" id="UP000291130">
    <property type="component" value="Chromosome"/>
</dbReference>
<dbReference type="PANTHER" id="PTHR32305">
    <property type="match status" value="1"/>
</dbReference>
<evidence type="ECO:0000313" key="2">
    <source>
        <dbReference type="Proteomes" id="UP000291130"/>
    </source>
</evidence>
<name>A0A411MI20_9PSED</name>
<dbReference type="KEGG" id="ptk:EXN22_12625"/>
<accession>A0A411MI20</accession>
<dbReference type="InterPro" id="IPR028897">
    <property type="entry name" value="Tox-HDC_dom"/>
</dbReference>
<dbReference type="Gene3D" id="2.180.10.10">
    <property type="entry name" value="RHS repeat-associated core"/>
    <property type="match status" value="2"/>
</dbReference>
<sequence>MANNLIHIDEHSGHGGLRIALASLLKDGQEAVFDVCLVSDLHQPGLQLLSHGSWSVIGRPDDLTFTLSGVPLYNAPAADFSFGSRDHGLLRGMGLALDARAFVKAMSQLAKEMRDKDETMSESALDSMTDIEFKEWEAATDYTRQETGDRSVALIGKNGIAQVFECAGGGNSPHNSKVFLKSLVFPSGRSLEFTWRDRTTVPKLTRIADANGALMTAEWASGTGATALQKVVVFPGSNEEITCTCASEDKAQVITLKGVGIGADEQEYRIDTTGGKIKQVEVKRVDQITGSNENVTHTALEAVTYGKDGKVATYTTSAANHSSATANDGYEPVVATYTYETGKTTITYVQGTVIGKDHTGSEAEIAREVAREVYSFDADGSQSLTSTVEGEAITQRRNVKLDSASHTATITLSREVSGVMVEEVVQTFDARGNLVSQQQGNQFTEWTYYNDYDKYELTETTERVSSVSLASGTANGVTTAALSLFDYANPIGWGNLIFGSRGLTWSTVSYVRVSTTPTGSHYAMDAFELPVKVGYPGSPEGFSTHLESELVYCKEDEQVHAQRLTYFGYDKFVPAKHAALTRAYVLVPSIKLTVTNPSYEKIDISAKQLEIAKAAAKTYVDHLNARINDNNQTDTDAYKAALASLNDNLKAQSKFNGSGFKLKKPWVADTLQLEDLTYETDGNNAGFGQVKSNTVQQLDAEGNKVAASKVTTLMTYSRDSQNKRKLTVKTSVTAVGVPTLNSSNTLSELSGRRYQTIDSNAISTQIEYDETGRVKTRQVKQGDTLIVANQFSHQVLKDSVYQFDQLTADGKSGERSVWSQNGRMLQSWVCDEGNWILLSDMQLDGYGRPSVDIKYDYDAANKCIQKLQTSWAYQASSNEITTTLMDGQGKTLDSQSVTFSGSGGEKRMKHGSFELSQRLDLGKRTLTRQVADSSGPMLKETTTYDNQWRPVAARQDSVKDSTVTPLTSARMSYGWNGLLSKLSVQDGVTTAYGYDHFGRLTEQDSGGVVINNSYQATLGGSVATEATIKGAGKDDVAISLGRQAVDPLGRLKSRTLNGAKQDFAYTGSSRLPTVDAAQGPSVMKGFTSTWDAKAYTLSESCVISKIDTEVGETATSKTRLSRCGQVLGFTDINGIDIVYTYDAWGRLTKSKSSLCETVLKYADSGVLIEEEVKDLSRKLSMTIAYGYDVSGDEISRSFTCPGMKTLVLTCERDQTGRLLKSVLSEGGSEQTCNAYVYDSQGRLEEWTRTKGPDKSKVREAYTYNVLGRVEKCERSFDVFNVVSQFEFDPKHADVMKNATLRDIATSVSLDDKGALTSSGIEYYPNGQLKGAVVGNSHRYDLRYDESRRLRAIYNNYCGANTPDPEGSWGCQYHYRFGRIYAKTVISGKAPWGQRGSMLMLNESRGCYLQQEHTRELTEPAVDDSSTSFVLRDLTGTAFAAVNGTNIKHIDYSAYGERGAGTDAALFGFKGEVNLPMDVYYLGNYRVYDPKYFSFLSRDSDSPFGPGGPSAYAYCGGDPVNYHDPSGHNREITSYSYNSSYPLMYSREFRIGTAVLGLLLAPFTGGNSLAISLGVTGLAVVAAGFDIASAVLEESDPELARTLGYVGLGFAVASGLAAYGAGKLASHSAGRMVTRAESSALGWRAPKIAPGSSPAKWHEMVPRGRNGVHIWAADGLVDAERLKAPLKAIGRRGSDSDIHIYTGVHGEPAGKNWMTQKNTFIKRYPDLDATHFYYQDIKYDTLNVPFVGNWRELERAVRLHPNLGGRGIHVHYIGSEAKAFPLSVEQLKMHHTLPGHHVHAYCYSLNDSWLRSTFNLGPINPTNGLVRAWRSMFPNSVNSIIHDLNIGWLP</sequence>
<protein>
    <recommendedName>
        <fullName evidence="3">RHS repeat-associated core domain-containing protein</fullName>
    </recommendedName>
</protein>